<evidence type="ECO:0008006" key="4">
    <source>
        <dbReference type="Google" id="ProtNLM"/>
    </source>
</evidence>
<feature type="compositionally biased region" description="Low complexity" evidence="1">
    <location>
        <begin position="318"/>
        <end position="339"/>
    </location>
</feature>
<accession>A0A803N0U2</accession>
<feature type="compositionally biased region" description="Low complexity" evidence="1">
    <location>
        <begin position="264"/>
        <end position="273"/>
    </location>
</feature>
<feature type="compositionally biased region" description="Acidic residues" evidence="1">
    <location>
        <begin position="206"/>
        <end position="219"/>
    </location>
</feature>
<evidence type="ECO:0000313" key="3">
    <source>
        <dbReference type="Proteomes" id="UP000596660"/>
    </source>
</evidence>
<feature type="region of interest" description="Disordered" evidence="1">
    <location>
        <begin position="318"/>
        <end position="354"/>
    </location>
</feature>
<organism evidence="2 3">
    <name type="scientific">Chenopodium quinoa</name>
    <name type="common">Quinoa</name>
    <dbReference type="NCBI Taxonomy" id="63459"/>
    <lineage>
        <taxon>Eukaryota</taxon>
        <taxon>Viridiplantae</taxon>
        <taxon>Streptophyta</taxon>
        <taxon>Embryophyta</taxon>
        <taxon>Tracheophyta</taxon>
        <taxon>Spermatophyta</taxon>
        <taxon>Magnoliopsida</taxon>
        <taxon>eudicotyledons</taxon>
        <taxon>Gunneridae</taxon>
        <taxon>Pentapetalae</taxon>
        <taxon>Caryophyllales</taxon>
        <taxon>Chenopodiaceae</taxon>
        <taxon>Chenopodioideae</taxon>
        <taxon>Atripliceae</taxon>
        <taxon>Chenopodium</taxon>
    </lineage>
</organism>
<dbReference type="AlphaFoldDB" id="A0A803N0U2"/>
<dbReference type="Gramene" id="AUR62038576-RA">
    <property type="protein sequence ID" value="AUR62038576-RA:cds"/>
    <property type="gene ID" value="AUR62038576"/>
</dbReference>
<sequence length="900" mass="99855">MVDSQWLSRGNIVVHRTGCYYIFACSNLADVEALLEQHTFVLDGRIGNIRRCNRYTVPANVNIYITRLWIRVYGLPLGLLDPEWAVETLKLVGVVETLEYDGDGLPTEPELRGVFLFCKKCCLVGHFSDFCHSLDYVAARRINARLEAFEDQGLTVLYNQNLRPFYTNMVEGTQDVFNNRNTRVNLLVLAQDFECNSEDSSGSDVVGDEDDNDDMDNDDDNHPNGNNHDGNDDNEHDQEHPDDDHNGDDNPDSDDGAETDNSDSDSSGAGDNSFPNGHMHDAAHTGDNNDNIDPEFIPINGVYQNGCLSHPIYVVSSSTSNSTTYDFASSKGVQSSVSSETDPTTPESYHNPSSTRFLEENRAAIPQGDLSDSEEFAMPATAAFTVNSAARSAVNAVDVHSAASLPAMLVSLHLDDHSNPPPANKVPMRPIHSHTDAHPHKRSSRGPFHRCLSYDQDPFFGYYGSTWSQKRRKIRSLNVQSKGGFTLPATDTRKAVAKSFSDASMANYLGFVAANKAQLGDTSMGCSSNLFMGLSGGKRKVEEAASASSCKSQNISDHGFASKAFCFGSSKDNILVQLQYWRQRCKKNWILKGDYPSKVLFSKVKSLQKKKYEITALLDDLGELQHGQTDVQRVLVESLKKTFKTDSLPPYDPEIDIDLRKLDLPRFNSSQLANLERPFSASEIRTAMFQIDILNEACSVMASHVLACYELPVSVTRKIDSLLMRFFLAHSDAKGMHLVNKDTMHLPRGLGVLGIRCLSSLNKALLMKQGYNWKIGNGLSTLDGSARWVNGCVPEFKPGIPLLSSAAQTVVDWFVPSSASTILAMEVPDTTQKDFRFWASTPSGSYSVKTGYAMLQQQLSLVTTPSSTNSFWKVLWSLQIKPKWKMFIWKLLHRDLVVKV</sequence>
<keyword evidence="3" id="KW-1185">Reference proteome</keyword>
<proteinExistence type="predicted"/>
<evidence type="ECO:0000313" key="2">
    <source>
        <dbReference type="EnsemblPlants" id="AUR62038576-RA:cds"/>
    </source>
</evidence>
<feature type="compositionally biased region" description="Basic and acidic residues" evidence="1">
    <location>
        <begin position="229"/>
        <end position="248"/>
    </location>
</feature>
<name>A0A803N0U2_CHEQI</name>
<dbReference type="Proteomes" id="UP000596660">
    <property type="component" value="Unplaced"/>
</dbReference>
<evidence type="ECO:0000256" key="1">
    <source>
        <dbReference type="SAM" id="MobiDB-lite"/>
    </source>
</evidence>
<feature type="region of interest" description="Disordered" evidence="1">
    <location>
        <begin position="196"/>
        <end position="291"/>
    </location>
</feature>
<reference evidence="2" key="2">
    <citation type="submission" date="2021-03" db="UniProtKB">
        <authorList>
            <consortium name="EnsemblPlants"/>
        </authorList>
    </citation>
    <scope>IDENTIFICATION</scope>
</reference>
<protein>
    <recommendedName>
        <fullName evidence="4">Reverse transcriptase zinc-binding domain-containing protein</fullName>
    </recommendedName>
</protein>
<feature type="compositionally biased region" description="Acidic residues" evidence="1">
    <location>
        <begin position="249"/>
        <end position="263"/>
    </location>
</feature>
<reference evidence="2" key="1">
    <citation type="journal article" date="2017" name="Nature">
        <title>The genome of Chenopodium quinoa.</title>
        <authorList>
            <person name="Jarvis D.E."/>
            <person name="Ho Y.S."/>
            <person name="Lightfoot D.J."/>
            <person name="Schmoeckel S.M."/>
            <person name="Li B."/>
            <person name="Borm T.J.A."/>
            <person name="Ohyanagi H."/>
            <person name="Mineta K."/>
            <person name="Michell C.T."/>
            <person name="Saber N."/>
            <person name="Kharbatia N.M."/>
            <person name="Rupper R.R."/>
            <person name="Sharp A.R."/>
            <person name="Dally N."/>
            <person name="Boughton B.A."/>
            <person name="Woo Y.H."/>
            <person name="Gao G."/>
            <person name="Schijlen E.G.W.M."/>
            <person name="Guo X."/>
            <person name="Momin A.A."/>
            <person name="Negrao S."/>
            <person name="Al-Babili S."/>
            <person name="Gehring C."/>
            <person name="Roessner U."/>
            <person name="Jung C."/>
            <person name="Murphy K."/>
            <person name="Arold S.T."/>
            <person name="Gojobori T."/>
            <person name="van der Linden C.G."/>
            <person name="van Loo E.N."/>
            <person name="Jellen E.N."/>
            <person name="Maughan P.J."/>
            <person name="Tester M."/>
        </authorList>
    </citation>
    <scope>NUCLEOTIDE SEQUENCE [LARGE SCALE GENOMIC DNA]</scope>
    <source>
        <strain evidence="2">cv. PI 614886</strain>
    </source>
</reference>
<feature type="compositionally biased region" description="Polar residues" evidence="1">
    <location>
        <begin position="340"/>
        <end position="354"/>
    </location>
</feature>
<dbReference type="EnsemblPlants" id="AUR62038576-RA">
    <property type="protein sequence ID" value="AUR62038576-RA:cds"/>
    <property type="gene ID" value="AUR62038576"/>
</dbReference>